<reference evidence="4" key="1">
    <citation type="submission" date="2015-12" db="EMBL/GenBank/DDBJ databases">
        <authorList>
            <person name="Lodha T.D."/>
            <person name="Chintalapati S."/>
            <person name="Chintalapati V.R."/>
            <person name="Sravanthi T."/>
        </authorList>
    </citation>
    <scope>NUCLEOTIDE SEQUENCE [LARGE SCALE GENOMIC DNA]</scope>
    <source>
        <strain evidence="4">JC133</strain>
    </source>
</reference>
<feature type="coiled-coil region" evidence="1">
    <location>
        <begin position="267"/>
        <end position="301"/>
    </location>
</feature>
<sequence>MQPDYVLYEPKQREEFLSQVGNFSPNERDVFHRLCKNWQPRISYEKFSRLLGSTSGGSASDLASLMTKLQRGGWGILRTRITDGSRFRDAIVLTDQRSPRFYCELADEYFTDMLESIVNPLPLVSVIEKAHGPIPATAVLPVEADHLASVISGSGSYREKTALLEEKPLAVESFDNDRLLITRKNLRSFGNMAILKLRYYLTNTTLLGVLAKLQDTSLIMLKKSCSGKDGAFWLSLTRTIMANKSEIDALRNVGVEKTFYHAAGLLRSLIESQVAEAEERKRRQEEEKLDLEAIARAVKETPEKLLPQASLTALLESQREKYGPEIGSFKEKFFERYVTPEPSKKLPQVLQLDNVFIHRDNLYPLFLEHFRIAEIELPAYFVHLMEHSLRTGNRSQDPTFFTLDTFEQALQEQIRSYSTFLPELIAKPVLLAEGIIHHTKQTRQSITPAELRQQLSLYFDSETLRPLPLREWFGLRLVDIFDRAFARLPVWHRLWMRVSGKYESFRGRFLKQTEHTKPLRSFRDTPLHQDRSRQEEGFPGEIPARRGAPGKEGGPAPSRGMPQSRRAPGAAKNRKSYNRKQVESAWKEFGSTLKKKN</sequence>
<protein>
    <submittedName>
        <fullName evidence="3">Uncharacterized protein</fullName>
    </submittedName>
</protein>
<dbReference type="RefSeq" id="WP_103679458.1">
    <property type="nucleotide sequence ID" value="NZ_LPWH01000011.1"/>
</dbReference>
<organism evidence="3 4">
    <name type="scientific">Alkalispirochaeta sphaeroplastigenens</name>
    <dbReference type="NCBI Taxonomy" id="1187066"/>
    <lineage>
        <taxon>Bacteria</taxon>
        <taxon>Pseudomonadati</taxon>
        <taxon>Spirochaetota</taxon>
        <taxon>Spirochaetia</taxon>
        <taxon>Spirochaetales</taxon>
        <taxon>Spirochaetaceae</taxon>
        <taxon>Alkalispirochaeta</taxon>
    </lineage>
</organism>
<name>A0A2S4JYR8_9SPIO</name>
<feature type="region of interest" description="Disordered" evidence="2">
    <location>
        <begin position="516"/>
        <end position="597"/>
    </location>
</feature>
<keyword evidence="4" id="KW-1185">Reference proteome</keyword>
<proteinExistence type="predicted"/>
<dbReference type="EMBL" id="LPWH01000011">
    <property type="protein sequence ID" value="POR04649.1"/>
    <property type="molecule type" value="Genomic_DNA"/>
</dbReference>
<evidence type="ECO:0000313" key="3">
    <source>
        <dbReference type="EMBL" id="POR04649.1"/>
    </source>
</evidence>
<keyword evidence="1" id="KW-0175">Coiled coil</keyword>
<dbReference type="AlphaFoldDB" id="A0A2S4JYR8"/>
<dbReference type="Proteomes" id="UP000237350">
    <property type="component" value="Unassembled WGS sequence"/>
</dbReference>
<feature type="compositionally biased region" description="Basic and acidic residues" evidence="2">
    <location>
        <begin position="516"/>
        <end position="536"/>
    </location>
</feature>
<comment type="caution">
    <text evidence="3">The sequence shown here is derived from an EMBL/GenBank/DDBJ whole genome shotgun (WGS) entry which is preliminary data.</text>
</comment>
<gene>
    <name evidence="3" type="ORF">AU468_03075</name>
</gene>
<evidence type="ECO:0000256" key="2">
    <source>
        <dbReference type="SAM" id="MobiDB-lite"/>
    </source>
</evidence>
<accession>A0A2S4JYR8</accession>
<evidence type="ECO:0000256" key="1">
    <source>
        <dbReference type="SAM" id="Coils"/>
    </source>
</evidence>
<evidence type="ECO:0000313" key="4">
    <source>
        <dbReference type="Proteomes" id="UP000237350"/>
    </source>
</evidence>
<dbReference type="OrthoDB" id="366939at2"/>